<evidence type="ECO:0000256" key="8">
    <source>
        <dbReference type="ARBA" id="ARBA00023170"/>
    </source>
</evidence>
<dbReference type="Gene3D" id="2.170.130.10">
    <property type="entry name" value="TonB-dependent receptor, plug domain"/>
    <property type="match status" value="1"/>
</dbReference>
<keyword evidence="2 10" id="KW-0813">Transport</keyword>
<sequence>MKRLLHPLHSLSFTRKYQFAARKSYAVFFVFVSFHSFAQQGSQNNDSLSARVLQEIVVTASRSQESLLRAPVSIETMSLQAIRQSAHFSFFDAIQNLKGIQVLTPSMGFKVINARGFANTTNVRFVQMVDGLDNQAPHIGAPVANTLGPNDLDILSVEVVPGSASAVYGMNAINGLANFVTKDPFQYQGLSINQKTGFNNVKSPETNATIISETNLRFAKAINDRWAFKINGTFMKGTDWFANNRTDLNPAANVSTGLTGDLNPGSDHVNVYADESANRRTLTLGGKQYVVSRTGYAEMDVASYGIQNLKGDVSLFFRPNEKLEVSYTYRAAHQNNIYQRTNRFRFGNYRTQQHALQFKSASIQFRAYLTQENTGDSYNIRSMAENIDRTFKSDNAWFSDFTNRFNSGTSGGMSVADAMHAARAFADNGRYVPHTAQMHHLIDSLRDINNWDYGAALRVKANLAHSEFQHDITHLLFDKNSRVTFMYGLDFREYIIVPDGNYFINPEETGDNLNYWKVGGFVQSSVSLLNDKVKVNGVVRIDKNQYFDPKINPRLAIVYSPTPLHNIRVSAQNGYRFPSIFEAFSNINSGGRKRVGGLPIMSNGIFENSYTQASITAFQRAVQTDVNTSGMTLNDAIQKEEGLLKQNPYTYLQPEHVTSFEAGYRAALFNERLKLDMDFYYNTYRNLMAQIDANIPKRQHPDSIGYYLQSNSRQNLYRLWTNSKTISYNYGASFGASYDVSKKLRIGGNFTYAKLSRKDQSDGLEDGFNTPEWTYNLSVASPNFYKTIGFNINFRQQPPYLWQSALATGNVDGYATLDLQLTADLLENTLLLKLGSTNLTNKYYYSFIGGPAIGGFYYIAATFSM</sequence>
<keyword evidence="9 10" id="KW-0998">Cell outer membrane</keyword>
<name>A0AAP2GHF2_9BACT</name>
<dbReference type="Gene3D" id="2.40.170.20">
    <property type="entry name" value="TonB-dependent receptor, beta-barrel domain"/>
    <property type="match status" value="1"/>
</dbReference>
<dbReference type="AlphaFoldDB" id="A0AAP2GHF2"/>
<evidence type="ECO:0000256" key="7">
    <source>
        <dbReference type="ARBA" id="ARBA00023136"/>
    </source>
</evidence>
<comment type="similarity">
    <text evidence="10 11">Belongs to the TonB-dependent receptor family.</text>
</comment>
<keyword evidence="3 10" id="KW-1134">Transmembrane beta strand</keyword>
<organism evidence="14 15">
    <name type="scientific">Chryseosolibacter histidini</name>
    <dbReference type="NCBI Taxonomy" id="2782349"/>
    <lineage>
        <taxon>Bacteria</taxon>
        <taxon>Pseudomonadati</taxon>
        <taxon>Bacteroidota</taxon>
        <taxon>Cytophagia</taxon>
        <taxon>Cytophagales</taxon>
        <taxon>Chryseotaleaceae</taxon>
        <taxon>Chryseosolibacter</taxon>
    </lineage>
</organism>
<evidence type="ECO:0000256" key="6">
    <source>
        <dbReference type="ARBA" id="ARBA00023077"/>
    </source>
</evidence>
<dbReference type="GO" id="GO:0009279">
    <property type="term" value="C:cell outer membrane"/>
    <property type="evidence" value="ECO:0007669"/>
    <property type="project" value="UniProtKB-SubCell"/>
</dbReference>
<evidence type="ECO:0000256" key="3">
    <source>
        <dbReference type="ARBA" id="ARBA00022452"/>
    </source>
</evidence>
<dbReference type="InterPro" id="IPR039426">
    <property type="entry name" value="TonB-dep_rcpt-like"/>
</dbReference>
<evidence type="ECO:0000256" key="10">
    <source>
        <dbReference type="PROSITE-ProRule" id="PRU01360"/>
    </source>
</evidence>
<accession>A0AAP2GHF2</accession>
<protein>
    <submittedName>
        <fullName evidence="14">TonB-dependent receptor</fullName>
    </submittedName>
</protein>
<dbReference type="PANTHER" id="PTHR30069:SF29">
    <property type="entry name" value="HEMOGLOBIN AND HEMOGLOBIN-HAPTOGLOBIN-BINDING PROTEIN 1-RELATED"/>
    <property type="match status" value="1"/>
</dbReference>
<evidence type="ECO:0000256" key="5">
    <source>
        <dbReference type="ARBA" id="ARBA00022729"/>
    </source>
</evidence>
<reference evidence="14 15" key="1">
    <citation type="submission" date="2021-05" db="EMBL/GenBank/DDBJ databases">
        <title>A Polyphasic approach of four new species of the genus Ohtaekwangia: Ohtaekwangia histidinii sp. nov., Ohtaekwangia cretensis sp. nov., Ohtaekwangia indiensis sp. nov., Ohtaekwangia reichenbachii sp. nov. from diverse environment.</title>
        <authorList>
            <person name="Octaviana S."/>
        </authorList>
    </citation>
    <scope>NUCLEOTIDE SEQUENCE [LARGE SCALE GENOMIC DNA]</scope>
    <source>
        <strain evidence="14 15">PWU4</strain>
    </source>
</reference>
<dbReference type="GO" id="GO:0015344">
    <property type="term" value="F:siderophore uptake transmembrane transporter activity"/>
    <property type="evidence" value="ECO:0007669"/>
    <property type="project" value="TreeGrafter"/>
</dbReference>
<dbReference type="InterPro" id="IPR036942">
    <property type="entry name" value="Beta-barrel_TonB_sf"/>
</dbReference>
<feature type="domain" description="TonB-dependent receptor-like beta-barrel" evidence="12">
    <location>
        <begin position="336"/>
        <end position="823"/>
    </location>
</feature>
<dbReference type="GO" id="GO:0044718">
    <property type="term" value="P:siderophore transmembrane transport"/>
    <property type="evidence" value="ECO:0007669"/>
    <property type="project" value="TreeGrafter"/>
</dbReference>
<keyword evidence="8 14" id="KW-0675">Receptor</keyword>
<evidence type="ECO:0000313" key="15">
    <source>
        <dbReference type="Proteomes" id="UP001319200"/>
    </source>
</evidence>
<evidence type="ECO:0000256" key="4">
    <source>
        <dbReference type="ARBA" id="ARBA00022692"/>
    </source>
</evidence>
<comment type="subcellular location">
    <subcellularLocation>
        <location evidence="1 10">Cell outer membrane</location>
        <topology evidence="1 10">Multi-pass membrane protein</topology>
    </subcellularLocation>
</comment>
<dbReference type="SUPFAM" id="SSF56935">
    <property type="entry name" value="Porins"/>
    <property type="match status" value="1"/>
</dbReference>
<evidence type="ECO:0000256" key="1">
    <source>
        <dbReference type="ARBA" id="ARBA00004571"/>
    </source>
</evidence>
<keyword evidence="5" id="KW-0732">Signal</keyword>
<proteinExistence type="inferred from homology"/>
<dbReference type="Pfam" id="PF07715">
    <property type="entry name" value="Plug"/>
    <property type="match status" value="1"/>
</dbReference>
<keyword evidence="6 11" id="KW-0798">TonB box</keyword>
<evidence type="ECO:0000256" key="11">
    <source>
        <dbReference type="RuleBase" id="RU003357"/>
    </source>
</evidence>
<dbReference type="PANTHER" id="PTHR30069">
    <property type="entry name" value="TONB-DEPENDENT OUTER MEMBRANE RECEPTOR"/>
    <property type="match status" value="1"/>
</dbReference>
<feature type="domain" description="TonB-dependent receptor plug" evidence="13">
    <location>
        <begin position="68"/>
        <end position="175"/>
    </location>
</feature>
<dbReference type="InterPro" id="IPR037066">
    <property type="entry name" value="Plug_dom_sf"/>
</dbReference>
<dbReference type="EMBL" id="JAHESF010000003">
    <property type="protein sequence ID" value="MBT1696009.1"/>
    <property type="molecule type" value="Genomic_DNA"/>
</dbReference>
<evidence type="ECO:0000256" key="2">
    <source>
        <dbReference type="ARBA" id="ARBA00022448"/>
    </source>
</evidence>
<keyword evidence="15" id="KW-1185">Reference proteome</keyword>
<evidence type="ECO:0000256" key="9">
    <source>
        <dbReference type="ARBA" id="ARBA00023237"/>
    </source>
</evidence>
<dbReference type="Pfam" id="PF00593">
    <property type="entry name" value="TonB_dep_Rec_b-barrel"/>
    <property type="match status" value="1"/>
</dbReference>
<dbReference type="Proteomes" id="UP001319200">
    <property type="component" value="Unassembled WGS sequence"/>
</dbReference>
<comment type="caution">
    <text evidence="14">The sequence shown here is derived from an EMBL/GenBank/DDBJ whole genome shotgun (WGS) entry which is preliminary data.</text>
</comment>
<keyword evidence="4 10" id="KW-0812">Transmembrane</keyword>
<dbReference type="RefSeq" id="WP_254160895.1">
    <property type="nucleotide sequence ID" value="NZ_JAHESF010000003.1"/>
</dbReference>
<evidence type="ECO:0000259" key="13">
    <source>
        <dbReference type="Pfam" id="PF07715"/>
    </source>
</evidence>
<evidence type="ECO:0000259" key="12">
    <source>
        <dbReference type="Pfam" id="PF00593"/>
    </source>
</evidence>
<dbReference type="InterPro" id="IPR012910">
    <property type="entry name" value="Plug_dom"/>
</dbReference>
<gene>
    <name evidence="14" type="ORF">KK083_03915</name>
</gene>
<evidence type="ECO:0000313" key="14">
    <source>
        <dbReference type="EMBL" id="MBT1696009.1"/>
    </source>
</evidence>
<dbReference type="PROSITE" id="PS52016">
    <property type="entry name" value="TONB_DEPENDENT_REC_3"/>
    <property type="match status" value="1"/>
</dbReference>
<keyword evidence="7 10" id="KW-0472">Membrane</keyword>
<dbReference type="InterPro" id="IPR000531">
    <property type="entry name" value="Beta-barrel_TonB"/>
</dbReference>